<dbReference type="InterPro" id="IPR006502">
    <property type="entry name" value="PDDEXK-like"/>
</dbReference>
<evidence type="ECO:0000313" key="2">
    <source>
        <dbReference type="EMBL" id="MPA32513.1"/>
    </source>
</evidence>
<dbReference type="NCBIfam" id="TIGR01615">
    <property type="entry name" value="A_thal_3542"/>
    <property type="match status" value="1"/>
</dbReference>
<organism evidence="2">
    <name type="scientific">Davidia involucrata</name>
    <name type="common">Dove tree</name>
    <dbReference type="NCBI Taxonomy" id="16924"/>
    <lineage>
        <taxon>Eukaryota</taxon>
        <taxon>Viridiplantae</taxon>
        <taxon>Streptophyta</taxon>
        <taxon>Embryophyta</taxon>
        <taxon>Tracheophyta</taxon>
        <taxon>Spermatophyta</taxon>
        <taxon>Magnoliopsida</taxon>
        <taxon>eudicotyledons</taxon>
        <taxon>Gunneridae</taxon>
        <taxon>Pentapetalae</taxon>
        <taxon>asterids</taxon>
        <taxon>Cornales</taxon>
        <taxon>Nyssaceae</taxon>
        <taxon>Davidia</taxon>
    </lineage>
</organism>
<dbReference type="Pfam" id="PF04720">
    <property type="entry name" value="PDDEXK_6"/>
    <property type="match status" value="1"/>
</dbReference>
<sequence>MAGATARIPMTHRILTFDSRESECSGEPAMSLSDTVFEFLDVESEGSPENVSIEGYEYDDGNESKDENSETVEDNKTFWETQHQLLQATLCRTSSLESRIRNITKEAVKETQLAAGNVCDCRRPVAGCCRNCLMREICGRLQNAGFNSTAMCKSKWRSSPNIPSGEHTFLDVVDKSSTTAKKGEVRVIIELNFRAEFEMARASEEYKQLINRLPEVFVGKVERLHTLIKILCSAAKKCMKEKKMHMGPWRKHGYMQAKWLSTCERMTSTPPLSTGYSGRPPRPKASMLTVDLLENFPNLHCTAVEVV</sequence>
<dbReference type="PANTHER" id="PTHR31579">
    <property type="entry name" value="OS03G0796600 PROTEIN"/>
    <property type="match status" value="1"/>
</dbReference>
<feature type="region of interest" description="Disordered" evidence="1">
    <location>
        <begin position="44"/>
        <end position="72"/>
    </location>
</feature>
<gene>
    <name evidence="2" type="ORF">Din_001954</name>
</gene>
<name>A0A5B6YM71_DAVIN</name>
<protein>
    <submittedName>
        <fullName evidence="2">Uncharacterized protein</fullName>
    </submittedName>
</protein>
<accession>A0A5B6YM71</accession>
<evidence type="ECO:0000256" key="1">
    <source>
        <dbReference type="SAM" id="MobiDB-lite"/>
    </source>
</evidence>
<dbReference type="EMBL" id="GHES01001954">
    <property type="protein sequence ID" value="MPA32513.1"/>
    <property type="molecule type" value="Transcribed_RNA"/>
</dbReference>
<dbReference type="AlphaFoldDB" id="A0A5B6YM71"/>
<dbReference type="PANTHER" id="PTHR31579:SF2">
    <property type="entry name" value="DUF506 FAMILY PROTEIN"/>
    <property type="match status" value="1"/>
</dbReference>
<feature type="compositionally biased region" description="Basic and acidic residues" evidence="1">
    <location>
        <begin position="62"/>
        <end position="72"/>
    </location>
</feature>
<proteinExistence type="predicted"/>
<reference evidence="2" key="1">
    <citation type="submission" date="2019-08" db="EMBL/GenBank/DDBJ databases">
        <title>Reference gene set and small RNA set construction with multiple tissues from Davidia involucrata Baill.</title>
        <authorList>
            <person name="Yang H."/>
            <person name="Zhou C."/>
            <person name="Li G."/>
            <person name="Wang J."/>
            <person name="Gao P."/>
            <person name="Wang M."/>
            <person name="Wang R."/>
            <person name="Zhao Y."/>
        </authorList>
    </citation>
    <scope>NUCLEOTIDE SEQUENCE</scope>
    <source>
        <tissue evidence="2">Mixed with DoveR01_LX</tissue>
    </source>
</reference>